<dbReference type="EMBL" id="JAPTGC010000003">
    <property type="protein sequence ID" value="MCZ0862220.1"/>
    <property type="molecule type" value="Genomic_DNA"/>
</dbReference>
<proteinExistence type="predicted"/>
<reference evidence="2" key="1">
    <citation type="submission" date="2022-12" db="EMBL/GenBank/DDBJ databases">
        <title>Isolation and characterisation of novel Methanocorpusculum spp. from native Australian herbivores indicates the genus is ancestrally host-associated.</title>
        <authorList>
            <person name="Volmer J.G."/>
            <person name="Soo R.M."/>
            <person name="Evans P.N."/>
            <person name="Hoedt E.C."/>
            <person name="Astorga Alsina A.L."/>
            <person name="Woodcroft B.J."/>
            <person name="Tyson G.W."/>
            <person name="Hugenholtz P."/>
            <person name="Morrison M."/>
        </authorList>
    </citation>
    <scope>NUCLEOTIDE SEQUENCE</scope>
    <source>
        <strain evidence="2">CW153</strain>
    </source>
</reference>
<comment type="caution">
    <text evidence="2">The sequence shown here is derived from an EMBL/GenBank/DDBJ whole genome shotgun (WGS) entry which is preliminary data.</text>
</comment>
<name>A0ABT4IKE8_9EURY</name>
<evidence type="ECO:0000256" key="1">
    <source>
        <dbReference type="SAM" id="Phobius"/>
    </source>
</evidence>
<evidence type="ECO:0000313" key="2">
    <source>
        <dbReference type="EMBL" id="MCZ0862220.1"/>
    </source>
</evidence>
<dbReference type="RefSeq" id="WP_268922444.1">
    <property type="nucleotide sequence ID" value="NZ_JAPTGC010000003.1"/>
</dbReference>
<feature type="transmembrane region" description="Helical" evidence="1">
    <location>
        <begin position="16"/>
        <end position="39"/>
    </location>
</feature>
<accession>A0ABT4IKE8</accession>
<keyword evidence="3" id="KW-1185">Reference proteome</keyword>
<dbReference type="Proteomes" id="UP001141336">
    <property type="component" value="Unassembled WGS sequence"/>
</dbReference>
<gene>
    <name evidence="2" type="ORF">O0S09_02980</name>
</gene>
<keyword evidence="1" id="KW-0812">Transmembrane</keyword>
<keyword evidence="1" id="KW-0472">Membrane</keyword>
<sequence length="136" mass="15075">MMDKQAGQADTRKRMVLILTGIIAALVLVIVLTIGAIAIDAEDPVYINGKLVAAFQYTGDPRDVWVQCTISRVDDIFAEEQIGNLLTIAPTFTAGRNICEFPIELEPGTYKTRLYVRERNEGAARLAAFIKNFEII</sequence>
<protein>
    <recommendedName>
        <fullName evidence="4">DUF1616 domain-containing protein</fullName>
    </recommendedName>
</protein>
<evidence type="ECO:0008006" key="4">
    <source>
        <dbReference type="Google" id="ProtNLM"/>
    </source>
</evidence>
<evidence type="ECO:0000313" key="3">
    <source>
        <dbReference type="Proteomes" id="UP001141336"/>
    </source>
</evidence>
<organism evidence="2 3">
    <name type="scientific">Methanocorpusculum vombati</name>
    <dbReference type="NCBI Taxonomy" id="3002864"/>
    <lineage>
        <taxon>Archaea</taxon>
        <taxon>Methanobacteriati</taxon>
        <taxon>Methanobacteriota</taxon>
        <taxon>Stenosarchaea group</taxon>
        <taxon>Methanomicrobia</taxon>
        <taxon>Methanomicrobiales</taxon>
        <taxon>Methanocorpusculaceae</taxon>
        <taxon>Methanocorpusculum</taxon>
    </lineage>
</organism>
<keyword evidence="1" id="KW-1133">Transmembrane helix</keyword>